<evidence type="ECO:0000313" key="2">
    <source>
        <dbReference type="EMBL" id="MCE8052282.1"/>
    </source>
</evidence>
<name>A0AAW4YUA2_9GAMM</name>
<gene>
    <name evidence="2" type="ORF">HOP61_13305</name>
</gene>
<accession>A0AAW4YUA2</accession>
<proteinExistence type="predicted"/>
<protein>
    <submittedName>
        <fullName evidence="2">Uncharacterized protein</fullName>
    </submittedName>
</protein>
<sequence>MKFNPAELIAGIKSYIDRRLAPVSKRLNDLEMVQKAHKDVDISSLVEAEVEKRLASIPAPINGRDGRDALQIEILPAIDTEKSYPRGTYAKHGGGLWRAYQSTTGLHGWECIVDGVKSVEIEQTDTKAFTIKTLMSSGEEQAQVFTLPVTVYKGTYVESESYTKGDLVTWGGSVWHSEIEENTTKPGAGEEWKLAVKKGQNGRDLR</sequence>
<reference evidence="2" key="2">
    <citation type="journal article" date="2021" name="Front. Microbiol.">
        <title>Aerobic Denitrification and Heterotrophic Sulfur Oxidation in the Genus Halomonas Revealed by Six Novel Species Characterizations and Genome-Based Analysis.</title>
        <authorList>
            <person name="Wang L."/>
            <person name="Shao Z."/>
        </authorList>
    </citation>
    <scope>NUCLEOTIDE SEQUENCE</scope>
    <source>
        <strain evidence="2">MCCC 1A05776</strain>
    </source>
</reference>
<evidence type="ECO:0000256" key="1">
    <source>
        <dbReference type="SAM" id="MobiDB-lite"/>
    </source>
</evidence>
<comment type="caution">
    <text evidence="2">The sequence shown here is derived from an EMBL/GenBank/DDBJ whole genome shotgun (WGS) entry which is preliminary data.</text>
</comment>
<reference evidence="2" key="1">
    <citation type="submission" date="2020-05" db="EMBL/GenBank/DDBJ databases">
        <authorList>
            <person name="Wang L."/>
            <person name="Shao Z."/>
        </authorList>
    </citation>
    <scope>NUCLEOTIDE SEQUENCE</scope>
    <source>
        <strain evidence="2">MCCC 1A05776</strain>
    </source>
</reference>
<dbReference type="EMBL" id="JABFTS010000005">
    <property type="protein sequence ID" value="MCE8052282.1"/>
    <property type="molecule type" value="Genomic_DNA"/>
</dbReference>
<dbReference type="AlphaFoldDB" id="A0AAW4YUA2"/>
<dbReference type="RefSeq" id="WP_234239750.1">
    <property type="nucleotide sequence ID" value="NZ_JABFTS010000005.1"/>
</dbReference>
<organism evidence="2 3">
    <name type="scientific">Billgrantia desiderata</name>
    <dbReference type="NCBI Taxonomy" id="52021"/>
    <lineage>
        <taxon>Bacteria</taxon>
        <taxon>Pseudomonadati</taxon>
        <taxon>Pseudomonadota</taxon>
        <taxon>Gammaproteobacteria</taxon>
        <taxon>Oceanospirillales</taxon>
        <taxon>Halomonadaceae</taxon>
        <taxon>Billgrantia</taxon>
    </lineage>
</organism>
<dbReference type="Gene3D" id="2.10.10.20">
    <property type="entry name" value="Carbohydrate-binding module superfamily 5/12"/>
    <property type="match status" value="1"/>
</dbReference>
<dbReference type="Proteomes" id="UP001320178">
    <property type="component" value="Unassembled WGS sequence"/>
</dbReference>
<evidence type="ECO:0000313" key="3">
    <source>
        <dbReference type="Proteomes" id="UP001320178"/>
    </source>
</evidence>
<feature type="region of interest" description="Disordered" evidence="1">
    <location>
        <begin position="186"/>
        <end position="206"/>
    </location>
</feature>